<keyword evidence="7" id="KW-0503">Monooxygenase</keyword>
<comment type="caution">
    <text evidence="8">The sequence shown here is derived from an EMBL/GenBank/DDBJ whole genome shotgun (WGS) entry which is preliminary data.</text>
</comment>
<evidence type="ECO:0000256" key="7">
    <source>
        <dbReference type="ARBA" id="ARBA00023033"/>
    </source>
</evidence>
<gene>
    <name evidence="8" type="ORF">PIB30_081758</name>
</gene>
<evidence type="ECO:0000313" key="9">
    <source>
        <dbReference type="Proteomes" id="UP001341840"/>
    </source>
</evidence>
<comment type="similarity">
    <text evidence="2">Belongs to the cytochrome P450 family.</text>
</comment>
<evidence type="ECO:0000256" key="3">
    <source>
        <dbReference type="ARBA" id="ARBA00022617"/>
    </source>
</evidence>
<name>A0ABU6SSA0_9FABA</name>
<keyword evidence="9" id="KW-1185">Reference proteome</keyword>
<evidence type="ECO:0000256" key="6">
    <source>
        <dbReference type="ARBA" id="ARBA00023004"/>
    </source>
</evidence>
<evidence type="ECO:0000256" key="2">
    <source>
        <dbReference type="ARBA" id="ARBA00010617"/>
    </source>
</evidence>
<keyword evidence="4" id="KW-0479">Metal-binding</keyword>
<dbReference type="SUPFAM" id="SSF48264">
    <property type="entry name" value="Cytochrome P450"/>
    <property type="match status" value="1"/>
</dbReference>
<evidence type="ECO:0000256" key="4">
    <source>
        <dbReference type="ARBA" id="ARBA00022723"/>
    </source>
</evidence>
<comment type="cofactor">
    <cofactor evidence="1">
        <name>heme</name>
        <dbReference type="ChEBI" id="CHEBI:30413"/>
    </cofactor>
</comment>
<organism evidence="8 9">
    <name type="scientific">Stylosanthes scabra</name>
    <dbReference type="NCBI Taxonomy" id="79078"/>
    <lineage>
        <taxon>Eukaryota</taxon>
        <taxon>Viridiplantae</taxon>
        <taxon>Streptophyta</taxon>
        <taxon>Embryophyta</taxon>
        <taxon>Tracheophyta</taxon>
        <taxon>Spermatophyta</taxon>
        <taxon>Magnoliopsida</taxon>
        <taxon>eudicotyledons</taxon>
        <taxon>Gunneridae</taxon>
        <taxon>Pentapetalae</taxon>
        <taxon>rosids</taxon>
        <taxon>fabids</taxon>
        <taxon>Fabales</taxon>
        <taxon>Fabaceae</taxon>
        <taxon>Papilionoideae</taxon>
        <taxon>50 kb inversion clade</taxon>
        <taxon>dalbergioids sensu lato</taxon>
        <taxon>Dalbergieae</taxon>
        <taxon>Pterocarpus clade</taxon>
        <taxon>Stylosanthes</taxon>
    </lineage>
</organism>
<reference evidence="8 9" key="1">
    <citation type="journal article" date="2023" name="Plants (Basel)">
        <title>Bridging the Gap: Combining Genomics and Transcriptomics Approaches to Understand Stylosanthes scabra, an Orphan Legume from the Brazilian Caatinga.</title>
        <authorList>
            <person name="Ferreira-Neto J.R.C."/>
            <person name="da Silva M.D."/>
            <person name="Binneck E."/>
            <person name="de Melo N.F."/>
            <person name="da Silva R.H."/>
            <person name="de Melo A.L.T.M."/>
            <person name="Pandolfi V."/>
            <person name="Bustamante F.O."/>
            <person name="Brasileiro-Vidal A.C."/>
            <person name="Benko-Iseppon A.M."/>
        </authorList>
    </citation>
    <scope>NUCLEOTIDE SEQUENCE [LARGE SCALE GENOMIC DNA]</scope>
    <source>
        <tissue evidence="8">Leaves</tissue>
    </source>
</reference>
<evidence type="ECO:0000313" key="8">
    <source>
        <dbReference type="EMBL" id="MED6139215.1"/>
    </source>
</evidence>
<keyword evidence="5" id="KW-0560">Oxidoreductase</keyword>
<dbReference type="EMBL" id="JASCZI010061648">
    <property type="protein sequence ID" value="MED6139215.1"/>
    <property type="molecule type" value="Genomic_DNA"/>
</dbReference>
<keyword evidence="3" id="KW-0349">Heme</keyword>
<dbReference type="Proteomes" id="UP001341840">
    <property type="component" value="Unassembled WGS sequence"/>
</dbReference>
<keyword evidence="6" id="KW-0408">Iron</keyword>
<evidence type="ECO:0000256" key="1">
    <source>
        <dbReference type="ARBA" id="ARBA00001971"/>
    </source>
</evidence>
<accession>A0ABU6SSA0</accession>
<proteinExistence type="inferred from homology"/>
<sequence>MTDLVGDGIFAGDGDKWQHQRKVATREINTKAVKDFSLQVFQSNAVTLARVVSEAATSNKAIDFQEETQQLLPFPGSFTCSASILMSKKKLHMKLEISQS</sequence>
<protein>
    <submittedName>
        <fullName evidence="8">Uncharacterized protein</fullName>
    </submittedName>
</protein>
<dbReference type="PANTHER" id="PTHR24296">
    <property type="entry name" value="CYTOCHROME P450"/>
    <property type="match status" value="1"/>
</dbReference>
<dbReference type="InterPro" id="IPR036396">
    <property type="entry name" value="Cyt_P450_sf"/>
</dbReference>
<evidence type="ECO:0000256" key="5">
    <source>
        <dbReference type="ARBA" id="ARBA00023002"/>
    </source>
</evidence>
<dbReference type="Gene3D" id="1.10.630.10">
    <property type="entry name" value="Cytochrome P450"/>
    <property type="match status" value="1"/>
</dbReference>